<protein>
    <submittedName>
        <fullName evidence="1">Uncharacterized protein</fullName>
    </submittedName>
</protein>
<evidence type="ECO:0000313" key="2">
    <source>
        <dbReference type="Proteomes" id="UP001178148"/>
    </source>
</evidence>
<dbReference type="SUPFAM" id="SSF50978">
    <property type="entry name" value="WD40 repeat-like"/>
    <property type="match status" value="1"/>
</dbReference>
<name>A0AA90ST33_9GAMM</name>
<evidence type="ECO:0000313" key="1">
    <source>
        <dbReference type="EMBL" id="MDP0589109.1"/>
    </source>
</evidence>
<comment type="caution">
    <text evidence="1">The sequence shown here is derived from an EMBL/GenBank/DDBJ whole genome shotgun (WGS) entry which is preliminary data.</text>
</comment>
<dbReference type="EMBL" id="JASXSV010000010">
    <property type="protein sequence ID" value="MDP0589109.1"/>
    <property type="molecule type" value="Genomic_DNA"/>
</dbReference>
<dbReference type="Proteomes" id="UP001178148">
    <property type="component" value="Unassembled WGS sequence"/>
</dbReference>
<dbReference type="InterPro" id="IPR036322">
    <property type="entry name" value="WD40_repeat_dom_sf"/>
</dbReference>
<keyword evidence="2" id="KW-1185">Reference proteome</keyword>
<gene>
    <name evidence="1" type="ORF">QS748_07890</name>
</gene>
<dbReference type="AlphaFoldDB" id="A0AA90ST33"/>
<accession>A0AA90ST33</accession>
<sequence length="570" mass="64884">MIRYLIFLMGVLIFCLAQAGLEDEEMVVFCKSKKSEDSKNSEEDKNWMDLCFLCEHLPKELQEMIWGSFSSVDFIDNGAKFNKTCIRDYKDDGKMKLTFETAFDSVFNKRYFSDKNNPKGAHRHVFFSELKCSALCHQSKNDFLSNSLLKAAKGSNKLFACLIQSLKDSGNIDIFVRYYFPRKIVFEELERVVFVFETEGHEKNSYFTSMHIFTNYKYYSYRCDSEGSECLADKGVNIRVGCANHDCVYGVCQGDINKIILAVDEGQTILIRKHCRKSEDSNWGFCDIGFLNKVIFTDNLGGILYIPESKHLLTFSRDSSWAVWSLGNNSEGINSEFKLCGQPTGFVSFPVCARQEDGSALGIVGTYLGQDEDYRQIGETINLSKLVPCAQVTAFGQQGLGMSFTYSEQSLLTMNNNNNIKEYSAAVYYLYGKDSLAFSKLAIISKGGEVKIWDIDSLPDRRLLTSFFITKQETLVKYDGLCDISCFIETPISRLLVTLADGVLIFWEQCGDEYKQVDIIDLNYLSSSDIHNIISISERTYGKIMISFRNEYIIFWDRYSVVKSKGVTVS</sequence>
<reference evidence="1 2" key="1">
    <citation type="journal article" date="2023" name="bioRxiv">
        <title>An intranuclear bacterial parasite of deep-sea mussels expresses apoptosis inhibitors acquired from its host.</title>
        <authorList>
            <person name="Gonzalez Porras M.A."/>
            <person name="Assie A."/>
            <person name="Tietjen M."/>
            <person name="Violette M."/>
            <person name="Kleiner M."/>
            <person name="Gruber-Vodicka H."/>
            <person name="Dubilier N."/>
            <person name="Leisch N."/>
        </authorList>
    </citation>
    <scope>NUCLEOTIDE SEQUENCE [LARGE SCALE GENOMIC DNA]</scope>
    <source>
        <strain evidence="1">IAP13</strain>
    </source>
</reference>
<proteinExistence type="predicted"/>
<organism evidence="1 2">
    <name type="scientific">Candidatus Endonucleibacter bathymodioli</name>
    <dbReference type="NCBI Taxonomy" id="539814"/>
    <lineage>
        <taxon>Bacteria</taxon>
        <taxon>Pseudomonadati</taxon>
        <taxon>Pseudomonadota</taxon>
        <taxon>Gammaproteobacteria</taxon>
        <taxon>Oceanospirillales</taxon>
        <taxon>Endozoicomonadaceae</taxon>
        <taxon>Candidatus Endonucleibacter</taxon>
    </lineage>
</organism>